<gene>
    <name evidence="1" type="ORF">HNR02_001583</name>
</gene>
<accession>A0A853AZV4</accession>
<dbReference type="Proteomes" id="UP000549616">
    <property type="component" value="Unassembled WGS sequence"/>
</dbReference>
<name>A0A853AZV4_9PSEU</name>
<protein>
    <submittedName>
        <fullName evidence="1">Uncharacterized protein</fullName>
    </submittedName>
</protein>
<reference evidence="1 2" key="1">
    <citation type="submission" date="2020-07" db="EMBL/GenBank/DDBJ databases">
        <title>Sequencing the genomes of 1000 actinobacteria strains.</title>
        <authorList>
            <person name="Klenk H.-P."/>
        </authorList>
    </citation>
    <scope>NUCLEOTIDE SEQUENCE [LARGE SCALE GENOMIC DNA]</scope>
    <source>
        <strain evidence="1 2">DSM 104006</strain>
    </source>
</reference>
<proteinExistence type="predicted"/>
<sequence>MTEVPQLETPFDEVLNAFAELGNDADPTRVELVTSEILGEWWEADDDLAAGLIDLAARTAEPERLVPALAALRVLATDEDHREAAGLALEKFGLPEPAWAPRLNQVTAGECWRTTDVYGDESSVLVSFGTHGLVVSINYGSFGGWVTDAAIVESPQDVLAELRAVGESTSERIGPEVAHEVVADAFAGTEWQAEPEVGEDFVRFRALALARLRTLPEPDEVEEPEPLTVEEQAEIIDSFFAAAGDEVGDSEDARVVALRVIEFGLEHDSRRPLRVGPAKLTSFVDFVDDGQIELTDEQDAAMAALLPVWARVFGERDGLAEDALTALVEAVEDRLDDREPEGESSLDAYLAGSDDLTPDAVQELLERRQFALPSLTVETEDDEVELDPSDPEQRRMLVLAEFAAEFEDDESELRAVALTTVVDQLWDGEPAETWAAAQRLTESGLERDEVLAELTAVLEERLTYDEDDELEFDLDDYLTALDDLQVTTDDGPA</sequence>
<comment type="caution">
    <text evidence="1">The sequence shown here is derived from an EMBL/GenBank/DDBJ whole genome shotgun (WGS) entry which is preliminary data.</text>
</comment>
<evidence type="ECO:0000313" key="1">
    <source>
        <dbReference type="EMBL" id="NYI88260.1"/>
    </source>
</evidence>
<dbReference type="RefSeq" id="WP_179772527.1">
    <property type="nucleotide sequence ID" value="NZ_JACCFK010000001.1"/>
</dbReference>
<dbReference type="EMBL" id="JACCFK010000001">
    <property type="protein sequence ID" value="NYI88260.1"/>
    <property type="molecule type" value="Genomic_DNA"/>
</dbReference>
<keyword evidence="2" id="KW-1185">Reference proteome</keyword>
<evidence type="ECO:0000313" key="2">
    <source>
        <dbReference type="Proteomes" id="UP000549616"/>
    </source>
</evidence>
<organism evidence="1 2">
    <name type="scientific">Amycolatopsis endophytica</name>
    <dbReference type="NCBI Taxonomy" id="860233"/>
    <lineage>
        <taxon>Bacteria</taxon>
        <taxon>Bacillati</taxon>
        <taxon>Actinomycetota</taxon>
        <taxon>Actinomycetes</taxon>
        <taxon>Pseudonocardiales</taxon>
        <taxon>Pseudonocardiaceae</taxon>
        <taxon>Amycolatopsis</taxon>
    </lineage>
</organism>
<dbReference type="AlphaFoldDB" id="A0A853AZV4"/>